<organism evidence="1 2">
    <name type="scientific">Microvirga aerophila</name>
    <dbReference type="NCBI Taxonomy" id="670291"/>
    <lineage>
        <taxon>Bacteria</taxon>
        <taxon>Pseudomonadati</taxon>
        <taxon>Pseudomonadota</taxon>
        <taxon>Alphaproteobacteria</taxon>
        <taxon>Hyphomicrobiales</taxon>
        <taxon>Methylobacteriaceae</taxon>
        <taxon>Microvirga</taxon>
    </lineage>
</organism>
<protein>
    <submittedName>
        <fullName evidence="1">Uncharacterized protein</fullName>
    </submittedName>
</protein>
<dbReference type="OrthoDB" id="8002233at2"/>
<accession>A0A512BNL9</accession>
<proteinExistence type="predicted"/>
<dbReference type="AlphaFoldDB" id="A0A512BNL9"/>
<sequence>MGKKKETSDLPLYPTEQQIAREVLPPHRVSAWDGIAAVLERRGLPKVDPLFGGRYWPAVKAFLDRRHGLIESSLVTRPDGEENWDGKPGS</sequence>
<evidence type="ECO:0000313" key="1">
    <source>
        <dbReference type="EMBL" id="GEO13544.1"/>
    </source>
</evidence>
<evidence type="ECO:0000313" key="2">
    <source>
        <dbReference type="Proteomes" id="UP000321085"/>
    </source>
</evidence>
<keyword evidence="2" id="KW-1185">Reference proteome</keyword>
<dbReference type="Proteomes" id="UP000321085">
    <property type="component" value="Unassembled WGS sequence"/>
</dbReference>
<dbReference type="EMBL" id="BJYU01000011">
    <property type="protein sequence ID" value="GEO13544.1"/>
    <property type="molecule type" value="Genomic_DNA"/>
</dbReference>
<reference evidence="1 2" key="1">
    <citation type="submission" date="2019-07" db="EMBL/GenBank/DDBJ databases">
        <title>Whole genome shotgun sequence of Microvirga aerophila NBRC 106136.</title>
        <authorList>
            <person name="Hosoyama A."/>
            <person name="Uohara A."/>
            <person name="Ohji S."/>
            <person name="Ichikawa N."/>
        </authorList>
    </citation>
    <scope>NUCLEOTIDE SEQUENCE [LARGE SCALE GENOMIC DNA]</scope>
    <source>
        <strain evidence="1 2">NBRC 106136</strain>
    </source>
</reference>
<comment type="caution">
    <text evidence="1">The sequence shown here is derived from an EMBL/GenBank/DDBJ whole genome shotgun (WGS) entry which is preliminary data.</text>
</comment>
<gene>
    <name evidence="1" type="ORF">MAE02_12400</name>
</gene>
<dbReference type="RefSeq" id="WP_114185617.1">
    <property type="nucleotide sequence ID" value="NZ_BJYU01000011.1"/>
</dbReference>
<name>A0A512BNL9_9HYPH</name>